<dbReference type="Pfam" id="PF00455">
    <property type="entry name" value="DeoRC"/>
    <property type="match status" value="1"/>
</dbReference>
<accession>A0ABX0J277</accession>
<dbReference type="Proteomes" id="UP001165962">
    <property type="component" value="Unassembled WGS sequence"/>
</dbReference>
<comment type="caution">
    <text evidence="2">The sequence shown here is derived from an EMBL/GenBank/DDBJ whole genome shotgun (WGS) entry which is preliminary data.</text>
</comment>
<keyword evidence="3" id="KW-1185">Reference proteome</keyword>
<dbReference type="InterPro" id="IPR014036">
    <property type="entry name" value="DeoR-like_C"/>
</dbReference>
<dbReference type="InterPro" id="IPR050313">
    <property type="entry name" value="Carb_Metab_HTH_regulators"/>
</dbReference>
<gene>
    <name evidence="2" type="ORF">G9U52_03535</name>
</gene>
<evidence type="ECO:0000313" key="3">
    <source>
        <dbReference type="Proteomes" id="UP001165962"/>
    </source>
</evidence>
<dbReference type="RefSeq" id="WP_166146203.1">
    <property type="nucleotide sequence ID" value="NZ_JAAOIW010000001.1"/>
</dbReference>
<proteinExistence type="predicted"/>
<dbReference type="SMART" id="SM01134">
    <property type="entry name" value="DeoRC"/>
    <property type="match status" value="1"/>
</dbReference>
<dbReference type="EMBL" id="JAAOIW010000001">
    <property type="protein sequence ID" value="NHN28903.1"/>
    <property type="molecule type" value="Genomic_DNA"/>
</dbReference>
<dbReference type="SUPFAM" id="SSF100950">
    <property type="entry name" value="NagB/RpiA/CoA transferase-like"/>
    <property type="match status" value="1"/>
</dbReference>
<organism evidence="2 3">
    <name type="scientific">Paenibacillus agricola</name>
    <dbReference type="NCBI Taxonomy" id="2716264"/>
    <lineage>
        <taxon>Bacteria</taxon>
        <taxon>Bacillati</taxon>
        <taxon>Bacillota</taxon>
        <taxon>Bacilli</taxon>
        <taxon>Bacillales</taxon>
        <taxon>Paenibacillaceae</taxon>
        <taxon>Paenibacillus</taxon>
    </lineage>
</organism>
<dbReference type="InterPro" id="IPR037171">
    <property type="entry name" value="NagB/RpiA_transferase-like"/>
</dbReference>
<name>A0ABX0J277_9BACL</name>
<dbReference type="PANTHER" id="PTHR30363">
    <property type="entry name" value="HTH-TYPE TRANSCRIPTIONAL REGULATOR SRLR-RELATED"/>
    <property type="match status" value="1"/>
</dbReference>
<evidence type="ECO:0000313" key="2">
    <source>
        <dbReference type="EMBL" id="NHN28903.1"/>
    </source>
</evidence>
<feature type="domain" description="DeoR-like transcriptional repressor C-terminal sensor" evidence="1">
    <location>
        <begin position="19"/>
        <end position="91"/>
    </location>
</feature>
<protein>
    <submittedName>
        <fullName evidence="2">DeoR/GlpR transcriptional regulator</fullName>
    </submittedName>
</protein>
<dbReference type="PANTHER" id="PTHR30363:SF44">
    <property type="entry name" value="AGA OPERON TRANSCRIPTIONAL REPRESSOR-RELATED"/>
    <property type="match status" value="1"/>
</dbReference>
<evidence type="ECO:0000259" key="1">
    <source>
        <dbReference type="Pfam" id="PF00455"/>
    </source>
</evidence>
<sequence length="112" mass="12626">MRALTQSRKLLGLERHQYIMEGIYVDIAFIGVNGFSLTHGLTTPSIEEARVVKKVMVNAQKVVVAVDHTKFNHVAFFRLCTVEQIHTIITDVRTPTGQIEHLRDKGITVILT</sequence>
<reference evidence="2" key="1">
    <citation type="submission" date="2020-03" db="EMBL/GenBank/DDBJ databases">
        <title>Draft sequencing of Paenibacilllus sp. S3N08.</title>
        <authorList>
            <person name="Kim D.-U."/>
        </authorList>
    </citation>
    <scope>NUCLEOTIDE SEQUENCE</scope>
    <source>
        <strain evidence="2">S3N08</strain>
    </source>
</reference>